<feature type="transmembrane region" description="Helical" evidence="9">
    <location>
        <begin position="316"/>
        <end position="335"/>
    </location>
</feature>
<keyword evidence="12" id="KW-1185">Reference proteome</keyword>
<keyword evidence="11" id="KW-0614">Plasmid</keyword>
<dbReference type="EMBL" id="CP070618">
    <property type="protein sequence ID" value="QSE87998.1"/>
    <property type="molecule type" value="Genomic_DNA"/>
</dbReference>
<keyword evidence="7 9" id="KW-1133">Transmembrane helix</keyword>
<keyword evidence="4" id="KW-1003">Cell membrane</keyword>
<dbReference type="Pfam" id="PF00083">
    <property type="entry name" value="Sugar_tr"/>
    <property type="match status" value="1"/>
</dbReference>
<dbReference type="InterPro" id="IPR036259">
    <property type="entry name" value="MFS_trans_sf"/>
</dbReference>
<dbReference type="PROSITE" id="PS00216">
    <property type="entry name" value="SUGAR_TRANSPORT_1"/>
    <property type="match status" value="1"/>
</dbReference>
<evidence type="ECO:0000256" key="3">
    <source>
        <dbReference type="ARBA" id="ARBA00022448"/>
    </source>
</evidence>
<feature type="transmembrane region" description="Helical" evidence="9">
    <location>
        <begin position="126"/>
        <end position="150"/>
    </location>
</feature>
<dbReference type="Gene3D" id="1.20.1250.20">
    <property type="entry name" value="MFS general substrate transporter like domains"/>
    <property type="match status" value="2"/>
</dbReference>
<keyword evidence="8 9" id="KW-0472">Membrane</keyword>
<evidence type="ECO:0000256" key="7">
    <source>
        <dbReference type="ARBA" id="ARBA00022989"/>
    </source>
</evidence>
<sequence>MPGESARTVRSAPQSVDTQSMRRVIFGAAIGQGVEWYDYAIYGYLAGSVGAVFFPSEDRNAALLSAYAAFAVSFLIRPLGGVLFGYIGDRIGRKNTLAVVILLISGSTCLIGLLPGYAAIGIAAPVLLLVLRLLQGLSAGGELAGAVAFLAEHAPVRKRNYIVGFGEMAANAGPLIGASVVAFLATSLGDTAMDDWAWRIPFLIAGPIGLVGLFLRLRVDESPIFQEVVAAGKRAKSPLREAVRQEGGAILRCTGIAVTHMVPYYLILAYLPNHLEESGRLPAGSAYFIVVIALLVKIAVTPVAARSSDRFGRKPVMALAAVGYMALSYPIFAWMNTGGLVAVVLCQVILGIIFGMYSACVFAMMVEMFPTQTRFTSMAIGYNAAAALAGGTAPFIATWLVAVTGNGSAPAFYLIGGAVVSLIALAVSRETAGISLREVPGRTTPSQA</sequence>
<evidence type="ECO:0000256" key="6">
    <source>
        <dbReference type="ARBA" id="ARBA00022847"/>
    </source>
</evidence>
<evidence type="ECO:0000256" key="5">
    <source>
        <dbReference type="ARBA" id="ARBA00022692"/>
    </source>
</evidence>
<dbReference type="Proteomes" id="UP000662986">
    <property type="component" value="Plasmid unnamed1"/>
</dbReference>
<dbReference type="PANTHER" id="PTHR43528:SF1">
    <property type="entry name" value="ALPHA-KETOGLUTARATE PERMEASE"/>
    <property type="match status" value="1"/>
</dbReference>
<keyword evidence="3" id="KW-0813">Transport</keyword>
<dbReference type="InterPro" id="IPR020846">
    <property type="entry name" value="MFS_dom"/>
</dbReference>
<feature type="transmembrane region" description="Helical" evidence="9">
    <location>
        <begin position="408"/>
        <end position="427"/>
    </location>
</feature>
<name>A0A974VYN9_9NOCA</name>
<comment type="subcellular location">
    <subcellularLocation>
        <location evidence="1">Cell membrane</location>
        <topology evidence="1">Multi-pass membrane protein</topology>
    </subcellularLocation>
</comment>
<keyword evidence="6" id="KW-0769">Symport</keyword>
<feature type="transmembrane region" description="Helical" evidence="9">
    <location>
        <begin position="196"/>
        <end position="215"/>
    </location>
</feature>
<dbReference type="RefSeq" id="WP_206004757.1">
    <property type="nucleotide sequence ID" value="NZ_CP070618.1"/>
</dbReference>
<feature type="domain" description="Major facilitator superfamily (MFS) profile" evidence="10">
    <location>
        <begin position="24"/>
        <end position="434"/>
    </location>
</feature>
<dbReference type="InterPro" id="IPR051084">
    <property type="entry name" value="H+-coupled_symporters"/>
</dbReference>
<dbReference type="PROSITE" id="PS50850">
    <property type="entry name" value="MFS"/>
    <property type="match status" value="1"/>
</dbReference>
<dbReference type="PROSITE" id="PS00217">
    <property type="entry name" value="SUGAR_TRANSPORT_2"/>
    <property type="match status" value="1"/>
</dbReference>
<protein>
    <submittedName>
        <fullName evidence="11">MFS transporter</fullName>
    </submittedName>
</protein>
<evidence type="ECO:0000256" key="2">
    <source>
        <dbReference type="ARBA" id="ARBA00008240"/>
    </source>
</evidence>
<dbReference type="PANTHER" id="PTHR43528">
    <property type="entry name" value="ALPHA-KETOGLUTARATE PERMEASE"/>
    <property type="match status" value="1"/>
</dbReference>
<keyword evidence="5 9" id="KW-0812">Transmembrane</keyword>
<dbReference type="Pfam" id="PF07690">
    <property type="entry name" value="MFS_1"/>
    <property type="match status" value="1"/>
</dbReference>
<feature type="transmembrane region" description="Helical" evidence="9">
    <location>
        <begin position="378"/>
        <end position="402"/>
    </location>
</feature>
<gene>
    <name evidence="11" type="ORF">JWS13_04850</name>
</gene>
<reference evidence="11 12" key="2">
    <citation type="journal article" date="2022" name="Arch. Microbiol.">
        <title>Rhodococcus pseudokoreensis sp. nov. isolated from the rhizosphere of young M26 apple rootstocks.</title>
        <authorList>
            <person name="Kampfer P."/>
            <person name="Glaeser S.P."/>
            <person name="Blom J."/>
            <person name="Wolf J."/>
            <person name="Benning S."/>
            <person name="Schloter M."/>
            <person name="Neumann-Schaal M."/>
        </authorList>
    </citation>
    <scope>NUCLEOTIDE SEQUENCE [LARGE SCALE GENOMIC DNA]</scope>
    <source>
        <strain evidence="11 12">R79</strain>
    </source>
</reference>
<feature type="transmembrane region" description="Helical" evidence="9">
    <location>
        <begin position="249"/>
        <end position="271"/>
    </location>
</feature>
<reference evidence="11 12" key="1">
    <citation type="journal article" date="2021" name="Microbiol. Resour. Announc.">
        <title>Complete Genome Sequences of Two Rhodococcus sp. Strains with Large and Linear Chromosomes, Isolated from Apple Rhizosphere.</title>
        <authorList>
            <person name="Benning S."/>
            <person name="Brugnone N."/>
            <person name="Siani R."/>
            <person name="Kublik S."/>
            <person name="Schloter M."/>
            <person name="Rad V."/>
        </authorList>
    </citation>
    <scope>NUCLEOTIDE SEQUENCE [LARGE SCALE GENOMIC DNA]</scope>
    <source>
        <strain evidence="11 12">R79</strain>
    </source>
</reference>
<dbReference type="InterPro" id="IPR005828">
    <property type="entry name" value="MFS_sugar_transport-like"/>
</dbReference>
<dbReference type="InterPro" id="IPR011701">
    <property type="entry name" value="MFS"/>
</dbReference>
<evidence type="ECO:0000256" key="8">
    <source>
        <dbReference type="ARBA" id="ARBA00023136"/>
    </source>
</evidence>
<evidence type="ECO:0000313" key="12">
    <source>
        <dbReference type="Proteomes" id="UP000662986"/>
    </source>
</evidence>
<evidence type="ECO:0000259" key="10">
    <source>
        <dbReference type="PROSITE" id="PS50850"/>
    </source>
</evidence>
<feature type="transmembrane region" description="Helical" evidence="9">
    <location>
        <begin position="341"/>
        <end position="366"/>
    </location>
</feature>
<evidence type="ECO:0000256" key="9">
    <source>
        <dbReference type="SAM" id="Phobius"/>
    </source>
</evidence>
<proteinExistence type="inferred from homology"/>
<organism evidence="11 12">
    <name type="scientific">Rhodococcus pseudokoreensis</name>
    <dbReference type="NCBI Taxonomy" id="2811421"/>
    <lineage>
        <taxon>Bacteria</taxon>
        <taxon>Bacillati</taxon>
        <taxon>Actinomycetota</taxon>
        <taxon>Actinomycetes</taxon>
        <taxon>Mycobacteriales</taxon>
        <taxon>Nocardiaceae</taxon>
        <taxon>Rhodococcus</taxon>
    </lineage>
</organism>
<dbReference type="InterPro" id="IPR005829">
    <property type="entry name" value="Sugar_transporter_CS"/>
</dbReference>
<dbReference type="SUPFAM" id="SSF103473">
    <property type="entry name" value="MFS general substrate transporter"/>
    <property type="match status" value="1"/>
</dbReference>
<evidence type="ECO:0000256" key="1">
    <source>
        <dbReference type="ARBA" id="ARBA00004651"/>
    </source>
</evidence>
<comment type="similarity">
    <text evidence="2">Belongs to the major facilitator superfamily. Metabolite:H+ Symporter (MHS) family (TC 2.A.1.6) family.</text>
</comment>
<geneLocation type="plasmid" evidence="11 12">
    <name>unnamed1</name>
</geneLocation>
<feature type="transmembrane region" description="Helical" evidence="9">
    <location>
        <begin position="99"/>
        <end position="120"/>
    </location>
</feature>
<accession>A0A974VYN9</accession>
<feature type="transmembrane region" description="Helical" evidence="9">
    <location>
        <begin position="162"/>
        <end position="184"/>
    </location>
</feature>
<evidence type="ECO:0000313" key="11">
    <source>
        <dbReference type="EMBL" id="QSE87998.1"/>
    </source>
</evidence>
<evidence type="ECO:0000256" key="4">
    <source>
        <dbReference type="ARBA" id="ARBA00022475"/>
    </source>
</evidence>
<feature type="transmembrane region" description="Helical" evidence="9">
    <location>
        <begin position="66"/>
        <end position="87"/>
    </location>
</feature>
<feature type="transmembrane region" description="Helical" evidence="9">
    <location>
        <begin position="283"/>
        <end position="304"/>
    </location>
</feature>